<feature type="signal peptide" evidence="1">
    <location>
        <begin position="1"/>
        <end position="26"/>
    </location>
</feature>
<evidence type="ECO:0008006" key="4">
    <source>
        <dbReference type="Google" id="ProtNLM"/>
    </source>
</evidence>
<dbReference type="RefSeq" id="WP_248361003.1">
    <property type="nucleotide sequence ID" value="NZ_AP025591.1"/>
</dbReference>
<evidence type="ECO:0000256" key="1">
    <source>
        <dbReference type="SAM" id="SignalP"/>
    </source>
</evidence>
<name>A0ABN6MQC2_9BACT</name>
<dbReference type="PROSITE" id="PS51257">
    <property type="entry name" value="PROKAR_LIPOPROTEIN"/>
    <property type="match status" value="1"/>
</dbReference>
<accession>A0ABN6MQC2</accession>
<dbReference type="Proteomes" id="UP001162891">
    <property type="component" value="Chromosome"/>
</dbReference>
<gene>
    <name evidence="2" type="ORF">AMOR_22030</name>
</gene>
<keyword evidence="1" id="KW-0732">Signal</keyword>
<reference evidence="3" key="1">
    <citation type="journal article" date="2022" name="Int. J. Syst. Evol. Microbiol.">
        <title>Anaeromyxobacter oryzae sp. nov., Anaeromyxobacter diazotrophicus sp. nov. and Anaeromyxobacter paludicola sp. nov., isolated from paddy soils.</title>
        <authorList>
            <person name="Itoh H."/>
            <person name="Xu Z."/>
            <person name="Mise K."/>
            <person name="Masuda Y."/>
            <person name="Ushijima N."/>
            <person name="Hayakawa C."/>
            <person name="Shiratori Y."/>
            <person name="Senoo K."/>
        </authorList>
    </citation>
    <scope>NUCLEOTIDE SEQUENCE [LARGE SCALE GENOMIC DNA]</scope>
    <source>
        <strain evidence="3">Red232</strain>
    </source>
</reference>
<feature type="chain" id="PRO_5046216431" description="Lipoprotein" evidence="1">
    <location>
        <begin position="27"/>
        <end position="185"/>
    </location>
</feature>
<evidence type="ECO:0000313" key="2">
    <source>
        <dbReference type="EMBL" id="BDG03207.1"/>
    </source>
</evidence>
<dbReference type="EMBL" id="AP025591">
    <property type="protein sequence ID" value="BDG03207.1"/>
    <property type="molecule type" value="Genomic_DNA"/>
</dbReference>
<evidence type="ECO:0000313" key="3">
    <source>
        <dbReference type="Proteomes" id="UP001162891"/>
    </source>
</evidence>
<keyword evidence="3" id="KW-1185">Reference proteome</keyword>
<protein>
    <recommendedName>
        <fullName evidence="4">Lipoprotein</fullName>
    </recommendedName>
</protein>
<organism evidence="2 3">
    <name type="scientific">Anaeromyxobacter oryzae</name>
    <dbReference type="NCBI Taxonomy" id="2918170"/>
    <lineage>
        <taxon>Bacteria</taxon>
        <taxon>Pseudomonadati</taxon>
        <taxon>Myxococcota</taxon>
        <taxon>Myxococcia</taxon>
        <taxon>Myxococcales</taxon>
        <taxon>Cystobacterineae</taxon>
        <taxon>Anaeromyxobacteraceae</taxon>
        <taxon>Anaeromyxobacter</taxon>
    </lineage>
</organism>
<proteinExistence type="predicted"/>
<sequence>MRTILGAMAMAVLAACGGSSHPTATAADVQKYSSLAQGVSTSATSYASTEQATTDVTACRSAHDSYDGHVRPMVNQMQGMSPSLDESLSGMSGHMGDADMGCGADAMKAELDHHAAVACTSTDMAANHAEAARHATAMHDWAEHQVARCGEVEDHMGGGGGGGGTTTGVCQHMSDGSYTLGGQHM</sequence>